<sequence length="166" mass="18164">MPIPEFITDLREKIGNDLLWLPGVTVLVMREGANPDVPELLVVRRADSGAYTPITGIPDPAEHAHEAAIREAKEEACIDIAIDGVLRVQAIPPVTYSNGHQCCYMDTAFLAHPVDPTQQPRVGDDESTYAAYVPVNQLPEMKPRFSALIEQALDNPHGPCQWSSPA</sequence>
<organism evidence="3 4">
    <name type="scientific">Corynebacterium aquilae DSM 44791</name>
    <dbReference type="NCBI Taxonomy" id="1431546"/>
    <lineage>
        <taxon>Bacteria</taxon>
        <taxon>Bacillati</taxon>
        <taxon>Actinomycetota</taxon>
        <taxon>Actinomycetes</taxon>
        <taxon>Mycobacteriales</taxon>
        <taxon>Corynebacteriaceae</taxon>
        <taxon>Corynebacterium</taxon>
    </lineage>
</organism>
<dbReference type="OrthoDB" id="9814308at2"/>
<keyword evidence="4" id="KW-1185">Reference proteome</keyword>
<dbReference type="Gene3D" id="3.90.79.10">
    <property type="entry name" value="Nucleoside Triphosphate Pyrophosphohydrolase"/>
    <property type="match status" value="1"/>
</dbReference>
<dbReference type="PANTHER" id="PTHR21340">
    <property type="entry name" value="DIADENOSINE 5,5-P1,P4-TETRAPHOSPHATE PYROPHOSPHOHYDROLASE MUTT"/>
    <property type="match status" value="1"/>
</dbReference>
<evidence type="ECO:0000313" key="3">
    <source>
        <dbReference type="EMBL" id="APT85728.1"/>
    </source>
</evidence>
<dbReference type="KEGG" id="caqu:CAQU_12560"/>
<dbReference type="EMBL" id="CP009245">
    <property type="protein sequence ID" value="APT85728.1"/>
    <property type="molecule type" value="Genomic_DNA"/>
</dbReference>
<dbReference type="InterPro" id="IPR000086">
    <property type="entry name" value="NUDIX_hydrolase_dom"/>
</dbReference>
<dbReference type="STRING" id="1431546.CAQU_12560"/>
<gene>
    <name evidence="3" type="ORF">CAQU_12560</name>
</gene>
<dbReference type="Proteomes" id="UP000185478">
    <property type="component" value="Chromosome"/>
</dbReference>
<dbReference type="SUPFAM" id="SSF55811">
    <property type="entry name" value="Nudix"/>
    <property type="match status" value="1"/>
</dbReference>
<dbReference type="GO" id="GO:0006167">
    <property type="term" value="P:AMP biosynthetic process"/>
    <property type="evidence" value="ECO:0007669"/>
    <property type="project" value="TreeGrafter"/>
</dbReference>
<name>A0A1L7CIT8_9CORY</name>
<feature type="domain" description="Nudix hydrolase" evidence="2">
    <location>
        <begin position="19"/>
        <end position="155"/>
    </location>
</feature>
<reference evidence="3 4" key="1">
    <citation type="submission" date="2014-08" db="EMBL/GenBank/DDBJ databases">
        <title>Complete genome sequence of Corynebacterium aquilae S-613T(T) (=DSM 44791(T)), isolated from the choana of a healthy golden eagle.</title>
        <authorList>
            <person name="Ruckert C."/>
            <person name="Albersmeier A."/>
            <person name="Winkler A."/>
            <person name="Kalinowski J."/>
        </authorList>
    </citation>
    <scope>NUCLEOTIDE SEQUENCE [LARGE SCALE GENOMIC DNA]</scope>
    <source>
        <strain evidence="3 4">S-613</strain>
    </source>
</reference>
<dbReference type="AlphaFoldDB" id="A0A1L7CIT8"/>
<dbReference type="PANTHER" id="PTHR21340:SF0">
    <property type="entry name" value="BIS(5'-NUCLEOSYL)-TETRAPHOSPHATASE [ASYMMETRICAL]"/>
    <property type="match status" value="1"/>
</dbReference>
<keyword evidence="1" id="KW-0378">Hydrolase</keyword>
<proteinExistence type="predicted"/>
<dbReference type="GO" id="GO:0006754">
    <property type="term" value="P:ATP biosynthetic process"/>
    <property type="evidence" value="ECO:0007669"/>
    <property type="project" value="TreeGrafter"/>
</dbReference>
<dbReference type="InterPro" id="IPR051325">
    <property type="entry name" value="Nudix_hydrolase_domain"/>
</dbReference>
<dbReference type="Pfam" id="PF00293">
    <property type="entry name" value="NUDIX"/>
    <property type="match status" value="1"/>
</dbReference>
<evidence type="ECO:0000259" key="2">
    <source>
        <dbReference type="PROSITE" id="PS51462"/>
    </source>
</evidence>
<evidence type="ECO:0000256" key="1">
    <source>
        <dbReference type="ARBA" id="ARBA00022801"/>
    </source>
</evidence>
<dbReference type="PROSITE" id="PS51462">
    <property type="entry name" value="NUDIX"/>
    <property type="match status" value="1"/>
</dbReference>
<protein>
    <recommendedName>
        <fullName evidence="2">Nudix hydrolase domain-containing protein</fullName>
    </recommendedName>
</protein>
<dbReference type="GO" id="GO:0004081">
    <property type="term" value="F:bis(5'-nucleosyl)-tetraphosphatase (asymmetrical) activity"/>
    <property type="evidence" value="ECO:0007669"/>
    <property type="project" value="TreeGrafter"/>
</dbReference>
<dbReference type="CDD" id="cd18879">
    <property type="entry name" value="NUDIX_Hydrolase"/>
    <property type="match status" value="1"/>
</dbReference>
<dbReference type="InterPro" id="IPR015797">
    <property type="entry name" value="NUDIX_hydrolase-like_dom_sf"/>
</dbReference>
<dbReference type="RefSeq" id="WP_075728114.1">
    <property type="nucleotide sequence ID" value="NZ_CP009245.1"/>
</dbReference>
<evidence type="ECO:0000313" key="4">
    <source>
        <dbReference type="Proteomes" id="UP000185478"/>
    </source>
</evidence>
<accession>A0A1L7CIT8</accession>